<comment type="similarity">
    <text evidence="2">Belongs to the binding-protein-dependent transport system permease family. HisMQ subfamily.</text>
</comment>
<dbReference type="GO" id="GO:0043190">
    <property type="term" value="C:ATP-binding cassette (ABC) transporter complex"/>
    <property type="evidence" value="ECO:0007669"/>
    <property type="project" value="InterPro"/>
</dbReference>
<keyword evidence="7 9" id="KW-1133">Transmembrane helix</keyword>
<dbReference type="CDD" id="cd06261">
    <property type="entry name" value="TM_PBP2"/>
    <property type="match status" value="1"/>
</dbReference>
<feature type="transmembrane region" description="Helical" evidence="9">
    <location>
        <begin position="20"/>
        <end position="45"/>
    </location>
</feature>
<dbReference type="OrthoDB" id="9805999at2"/>
<dbReference type="PANTHER" id="PTHR30614:SF20">
    <property type="entry name" value="GLUTAMINE TRANSPORT SYSTEM PERMEASE PROTEIN GLNP"/>
    <property type="match status" value="1"/>
</dbReference>
<dbReference type="Proteomes" id="UP000288623">
    <property type="component" value="Unassembled WGS sequence"/>
</dbReference>
<feature type="transmembrane region" description="Helical" evidence="9">
    <location>
        <begin position="79"/>
        <end position="97"/>
    </location>
</feature>
<dbReference type="RefSeq" id="WP_126991323.1">
    <property type="nucleotide sequence ID" value="NZ_JTFC01000036.1"/>
</dbReference>
<keyword evidence="12" id="KW-1185">Reference proteome</keyword>
<keyword evidence="4" id="KW-1003">Cell membrane</keyword>
<evidence type="ECO:0000256" key="2">
    <source>
        <dbReference type="ARBA" id="ARBA00010072"/>
    </source>
</evidence>
<dbReference type="InterPro" id="IPR043429">
    <property type="entry name" value="ArtM/GltK/GlnP/TcyL/YhdX-like"/>
</dbReference>
<reference evidence="11 12" key="1">
    <citation type="submission" date="2014-11" db="EMBL/GenBank/DDBJ databases">
        <title>Genome sequence and analysis of novel Kurthia sp.</title>
        <authorList>
            <person name="Lawson J.N."/>
            <person name="Gonzalez J.E."/>
            <person name="Rinauldi L."/>
            <person name="Xuan Z."/>
            <person name="Firman A."/>
            <person name="Shaddox L."/>
            <person name="Trudeau A."/>
            <person name="Shah S."/>
            <person name="Reiman D."/>
        </authorList>
    </citation>
    <scope>NUCLEOTIDE SEQUENCE [LARGE SCALE GENOMIC DNA]</scope>
    <source>
        <strain evidence="11 12">3B1D</strain>
    </source>
</reference>
<keyword evidence="6" id="KW-0029">Amino-acid transport</keyword>
<dbReference type="NCBIfam" id="TIGR01726">
    <property type="entry name" value="HEQRo_perm_3TM"/>
    <property type="match status" value="1"/>
</dbReference>
<keyword evidence="8 9" id="KW-0472">Membrane</keyword>
<dbReference type="SUPFAM" id="SSF161098">
    <property type="entry name" value="MetI-like"/>
    <property type="match status" value="1"/>
</dbReference>
<dbReference type="GO" id="GO:0022857">
    <property type="term" value="F:transmembrane transporter activity"/>
    <property type="evidence" value="ECO:0007669"/>
    <property type="project" value="InterPro"/>
</dbReference>
<evidence type="ECO:0000256" key="5">
    <source>
        <dbReference type="ARBA" id="ARBA00022692"/>
    </source>
</evidence>
<keyword evidence="3 9" id="KW-0813">Transport</keyword>
<dbReference type="PANTHER" id="PTHR30614">
    <property type="entry name" value="MEMBRANE COMPONENT OF AMINO ACID ABC TRANSPORTER"/>
    <property type="match status" value="1"/>
</dbReference>
<evidence type="ECO:0000259" key="10">
    <source>
        <dbReference type="PROSITE" id="PS50928"/>
    </source>
</evidence>
<dbReference type="Gene3D" id="1.10.3720.10">
    <property type="entry name" value="MetI-like"/>
    <property type="match status" value="1"/>
</dbReference>
<dbReference type="AlphaFoldDB" id="A0A433RRA9"/>
<feature type="transmembrane region" description="Helical" evidence="9">
    <location>
        <begin position="215"/>
        <end position="236"/>
    </location>
</feature>
<comment type="subcellular location">
    <subcellularLocation>
        <location evidence="1 9">Cell membrane</location>
        <topology evidence="1 9">Multi-pass membrane protein</topology>
    </subcellularLocation>
</comment>
<organism evidence="11 12">
    <name type="scientific">Candidatus Kurthia intestinigallinarum</name>
    <dbReference type="NCBI Taxonomy" id="1562256"/>
    <lineage>
        <taxon>Bacteria</taxon>
        <taxon>Bacillati</taxon>
        <taxon>Bacillota</taxon>
        <taxon>Bacilli</taxon>
        <taxon>Bacillales</taxon>
        <taxon>Caryophanaceae</taxon>
        <taxon>Kurthia</taxon>
    </lineage>
</organism>
<evidence type="ECO:0000256" key="7">
    <source>
        <dbReference type="ARBA" id="ARBA00022989"/>
    </source>
</evidence>
<feature type="transmembrane region" description="Helical" evidence="9">
    <location>
        <begin position="109"/>
        <end position="130"/>
    </location>
</feature>
<dbReference type="GO" id="GO:0006865">
    <property type="term" value="P:amino acid transport"/>
    <property type="evidence" value="ECO:0007669"/>
    <property type="project" value="UniProtKB-KW"/>
</dbReference>
<evidence type="ECO:0000256" key="3">
    <source>
        <dbReference type="ARBA" id="ARBA00022448"/>
    </source>
</evidence>
<dbReference type="InterPro" id="IPR010065">
    <property type="entry name" value="AA_ABC_transptr_permease_3TM"/>
</dbReference>
<dbReference type="InterPro" id="IPR000515">
    <property type="entry name" value="MetI-like"/>
</dbReference>
<dbReference type="Pfam" id="PF00528">
    <property type="entry name" value="BPD_transp_1"/>
    <property type="match status" value="1"/>
</dbReference>
<sequence>MSLDWFITIITNNWPMLLRGAWMTLVISTLGTLIGALIGLIIGVINTTPKAQKGGQKTFLAIVNGLLRVYVEFFRGTPMIVQAMVIFYGTPLIMQWLKATIGTDFGFNGDMNATFAAVVIVSLNTGAYMAEIVRGGIISVDKGQFEAARAMGMNHWTTMTSVVLPQVLRNILPATGNQYIMNIKDTSVLNVITVNELFFQTKTIAGANFRYFESFFIACIIYLIMTLTATQVLRFFERRLEGKANYQMLDEAGIMRPKSRE</sequence>
<accession>A0A433RRA9</accession>
<feature type="domain" description="ABC transmembrane type-1" evidence="10">
    <location>
        <begin position="21"/>
        <end position="233"/>
    </location>
</feature>
<evidence type="ECO:0000256" key="9">
    <source>
        <dbReference type="RuleBase" id="RU363032"/>
    </source>
</evidence>
<evidence type="ECO:0000256" key="6">
    <source>
        <dbReference type="ARBA" id="ARBA00022970"/>
    </source>
</evidence>
<comment type="caution">
    <text evidence="11">The sequence shown here is derived from an EMBL/GenBank/DDBJ whole genome shotgun (WGS) entry which is preliminary data.</text>
</comment>
<protein>
    <submittedName>
        <fullName evidence="11">Amino acid ABC transporter substrate-binding protein</fullName>
    </submittedName>
</protein>
<evidence type="ECO:0000256" key="1">
    <source>
        <dbReference type="ARBA" id="ARBA00004651"/>
    </source>
</evidence>
<gene>
    <name evidence="11" type="ORF">QI30_14455</name>
</gene>
<evidence type="ECO:0000256" key="4">
    <source>
        <dbReference type="ARBA" id="ARBA00022475"/>
    </source>
</evidence>
<evidence type="ECO:0000313" key="11">
    <source>
        <dbReference type="EMBL" id="RUS53702.1"/>
    </source>
</evidence>
<evidence type="ECO:0000313" key="12">
    <source>
        <dbReference type="Proteomes" id="UP000288623"/>
    </source>
</evidence>
<dbReference type="EMBL" id="JTFC01000036">
    <property type="protein sequence ID" value="RUS53702.1"/>
    <property type="molecule type" value="Genomic_DNA"/>
</dbReference>
<proteinExistence type="inferred from homology"/>
<dbReference type="InterPro" id="IPR035906">
    <property type="entry name" value="MetI-like_sf"/>
</dbReference>
<evidence type="ECO:0000256" key="8">
    <source>
        <dbReference type="ARBA" id="ARBA00023136"/>
    </source>
</evidence>
<dbReference type="PROSITE" id="PS50928">
    <property type="entry name" value="ABC_TM1"/>
    <property type="match status" value="1"/>
</dbReference>
<keyword evidence="5 9" id="KW-0812">Transmembrane</keyword>
<name>A0A433RRA9_9BACL</name>